<keyword evidence="2" id="KW-1185">Reference proteome</keyword>
<accession>A0A9J6CMP0</accession>
<organism evidence="1 2">
    <name type="scientific">Polypedilum vanderplanki</name>
    <name type="common">Sleeping chironomid midge</name>
    <dbReference type="NCBI Taxonomy" id="319348"/>
    <lineage>
        <taxon>Eukaryota</taxon>
        <taxon>Metazoa</taxon>
        <taxon>Ecdysozoa</taxon>
        <taxon>Arthropoda</taxon>
        <taxon>Hexapoda</taxon>
        <taxon>Insecta</taxon>
        <taxon>Pterygota</taxon>
        <taxon>Neoptera</taxon>
        <taxon>Endopterygota</taxon>
        <taxon>Diptera</taxon>
        <taxon>Nematocera</taxon>
        <taxon>Chironomoidea</taxon>
        <taxon>Chironomidae</taxon>
        <taxon>Chironominae</taxon>
        <taxon>Polypedilum</taxon>
        <taxon>Polypedilum</taxon>
    </lineage>
</organism>
<evidence type="ECO:0000313" key="2">
    <source>
        <dbReference type="Proteomes" id="UP001107558"/>
    </source>
</evidence>
<dbReference type="AlphaFoldDB" id="A0A9J6CMP0"/>
<comment type="caution">
    <text evidence="1">The sequence shown here is derived from an EMBL/GenBank/DDBJ whole genome shotgun (WGS) entry which is preliminary data.</text>
</comment>
<protein>
    <submittedName>
        <fullName evidence="1">Uncharacterized protein</fullName>
    </submittedName>
</protein>
<proteinExistence type="predicted"/>
<gene>
    <name evidence="1" type="ORF">PVAND_012522</name>
</gene>
<reference evidence="1" key="1">
    <citation type="submission" date="2021-03" db="EMBL/GenBank/DDBJ databases">
        <title>Chromosome level genome of the anhydrobiotic midge Polypedilum vanderplanki.</title>
        <authorList>
            <person name="Yoshida Y."/>
            <person name="Kikawada T."/>
            <person name="Gusev O."/>
        </authorList>
    </citation>
    <scope>NUCLEOTIDE SEQUENCE</scope>
    <source>
        <strain evidence="1">NIAS01</strain>
        <tissue evidence="1">Whole body or cell culture</tissue>
    </source>
</reference>
<sequence>MVECEDQNNQPERYRKINVPTQYRQAAKILQQISEGKSLKDLVYNNKHIRVGTTIALLNKIQANERQLEHIIGKTEILQRIPNKFLAKYLVAELIFGRGELTGYSRPVTCVRSFHEQLKQALLDFGEQPQHQNLYHKGET</sequence>
<dbReference type="EMBL" id="JADBJN010000001">
    <property type="protein sequence ID" value="KAG5683229.1"/>
    <property type="molecule type" value="Genomic_DNA"/>
</dbReference>
<dbReference type="Proteomes" id="UP001107558">
    <property type="component" value="Chromosome 1"/>
</dbReference>
<evidence type="ECO:0000313" key="1">
    <source>
        <dbReference type="EMBL" id="KAG5683229.1"/>
    </source>
</evidence>
<name>A0A9J6CMP0_POLVA</name>
<dbReference type="OrthoDB" id="435282at2759"/>